<dbReference type="AlphaFoldDB" id="A0A7R9Y800"/>
<name>A0A7R9Y800_9VIRI</name>
<accession>A0A7R9Y800</accession>
<organism evidence="2">
    <name type="scientific">Prasinoderma coloniale</name>
    <dbReference type="NCBI Taxonomy" id="156133"/>
    <lineage>
        <taxon>Eukaryota</taxon>
        <taxon>Viridiplantae</taxon>
        <taxon>Prasinodermophyta</taxon>
        <taxon>Prasinodermophyceae</taxon>
        <taxon>Prasinodermales</taxon>
        <taxon>Prasinodermaceae</taxon>
        <taxon>Prasinoderma</taxon>
    </lineage>
</organism>
<dbReference type="EMBL" id="HBDZ01014615">
    <property type="protein sequence ID" value="CAD8249540.1"/>
    <property type="molecule type" value="Transcribed_RNA"/>
</dbReference>
<evidence type="ECO:0000313" key="2">
    <source>
        <dbReference type="EMBL" id="CAD8249540.1"/>
    </source>
</evidence>
<evidence type="ECO:0000256" key="1">
    <source>
        <dbReference type="SAM" id="MobiDB-lite"/>
    </source>
</evidence>
<feature type="region of interest" description="Disordered" evidence="1">
    <location>
        <begin position="1"/>
        <end position="20"/>
    </location>
</feature>
<gene>
    <name evidence="2" type="ORF">PCOL08062_LOCUS11220</name>
</gene>
<sequence>MAGETPTMAPPQATRLPPPSPFFSGVRLLATLCAVGAGVMYDWRAHNGGKDHVLQPLQNVILGLGDFVMGRTPPASPGGANAVGAIAIANDDNGAATAASTPGGRRGA</sequence>
<protein>
    <submittedName>
        <fullName evidence="2">Uncharacterized protein</fullName>
    </submittedName>
</protein>
<reference evidence="2" key="1">
    <citation type="submission" date="2021-01" db="EMBL/GenBank/DDBJ databases">
        <authorList>
            <person name="Corre E."/>
            <person name="Pelletier E."/>
            <person name="Niang G."/>
            <person name="Scheremetjew M."/>
            <person name="Finn R."/>
            <person name="Kale V."/>
            <person name="Holt S."/>
            <person name="Cochrane G."/>
            <person name="Meng A."/>
            <person name="Brown T."/>
            <person name="Cohen L."/>
        </authorList>
    </citation>
    <scope>NUCLEOTIDE SEQUENCE</scope>
    <source>
        <strain evidence="2">CCMP1413</strain>
    </source>
</reference>
<proteinExistence type="predicted"/>